<sequence>MSTRRIVAVTLAVAVLTTTTGCIGFLTGEESLTFAAEPAGVDESAAQSAGYATDGPRVVEVNETFTVAGEERRVVAKNQVNTYEKTLDLGIFEAKLGVFTVISSPAVEIAGRTLNPIGDYSNRELVGLVQSRYQGLSDVDEVSSQTITVQGQETQVTKYAAVANVEGQEVDVYVHVTKYRDGEDFIVAVGVYPQQLGGEEGNVLSMMRAIEHPV</sequence>
<dbReference type="STRING" id="553469.SAMN04487947_3879"/>
<proteinExistence type="predicted"/>
<dbReference type="InterPro" id="IPR045396">
    <property type="entry name" value="DUF6517"/>
</dbReference>
<keyword evidence="2" id="KW-1185">Reference proteome</keyword>
<reference evidence="2" key="1">
    <citation type="submission" date="2016-10" db="EMBL/GenBank/DDBJ databases">
        <authorList>
            <person name="Varghese N."/>
            <person name="Submissions S."/>
        </authorList>
    </citation>
    <scope>NUCLEOTIDE SEQUENCE [LARGE SCALE GENOMIC DNA]</scope>
    <source>
        <strain evidence="2">CGMCC 1.7736</strain>
    </source>
</reference>
<dbReference type="OrthoDB" id="205286at2157"/>
<evidence type="ECO:0000313" key="2">
    <source>
        <dbReference type="Proteomes" id="UP000198531"/>
    </source>
</evidence>
<accession>A0A1I6IYF3</accession>
<dbReference type="Proteomes" id="UP000198531">
    <property type="component" value="Unassembled WGS sequence"/>
</dbReference>
<name>A0A1I6IYF3_9EURY</name>
<dbReference type="AlphaFoldDB" id="A0A1I6IYF3"/>
<dbReference type="EMBL" id="FOYT01000005">
    <property type="protein sequence ID" value="SFR71774.1"/>
    <property type="molecule type" value="Genomic_DNA"/>
</dbReference>
<dbReference type="PROSITE" id="PS51257">
    <property type="entry name" value="PROKAR_LIPOPROTEIN"/>
    <property type="match status" value="1"/>
</dbReference>
<evidence type="ECO:0000313" key="1">
    <source>
        <dbReference type="EMBL" id="SFR71774.1"/>
    </source>
</evidence>
<dbReference type="RefSeq" id="WP_089810752.1">
    <property type="nucleotide sequence ID" value="NZ_FOYT01000005.1"/>
</dbReference>
<protein>
    <recommendedName>
        <fullName evidence="3">Lipoprotein LpqN</fullName>
    </recommendedName>
</protein>
<dbReference type="Pfam" id="PF20127">
    <property type="entry name" value="DUF6517"/>
    <property type="match status" value="1"/>
</dbReference>
<gene>
    <name evidence="1" type="ORF">SAMN04487947_3879</name>
</gene>
<organism evidence="1 2">
    <name type="scientific">Halogeometricum rufum</name>
    <dbReference type="NCBI Taxonomy" id="553469"/>
    <lineage>
        <taxon>Archaea</taxon>
        <taxon>Methanobacteriati</taxon>
        <taxon>Methanobacteriota</taxon>
        <taxon>Stenosarchaea group</taxon>
        <taxon>Halobacteria</taxon>
        <taxon>Halobacteriales</taxon>
        <taxon>Haloferacaceae</taxon>
        <taxon>Halogeometricum</taxon>
    </lineage>
</organism>
<evidence type="ECO:0008006" key="3">
    <source>
        <dbReference type="Google" id="ProtNLM"/>
    </source>
</evidence>